<feature type="non-terminal residue" evidence="1">
    <location>
        <position position="1"/>
    </location>
</feature>
<gene>
    <name evidence="1" type="ORF">S06H3_63329</name>
</gene>
<proteinExistence type="predicted"/>
<dbReference type="EMBL" id="BARV01041983">
    <property type="protein sequence ID" value="GAI55866.1"/>
    <property type="molecule type" value="Genomic_DNA"/>
</dbReference>
<evidence type="ECO:0000313" key="1">
    <source>
        <dbReference type="EMBL" id="GAI55866.1"/>
    </source>
</evidence>
<organism evidence="1">
    <name type="scientific">marine sediment metagenome</name>
    <dbReference type="NCBI Taxonomy" id="412755"/>
    <lineage>
        <taxon>unclassified sequences</taxon>
        <taxon>metagenomes</taxon>
        <taxon>ecological metagenomes</taxon>
    </lineage>
</organism>
<protein>
    <submittedName>
        <fullName evidence="1">Uncharacterized protein</fullName>
    </submittedName>
</protein>
<sequence>NIADYLNLPITIGSSTDTNRGDAYPLSNQLGKRCWNTFQNNREGTSFLQNTGILK</sequence>
<reference evidence="1" key="1">
    <citation type="journal article" date="2014" name="Front. Microbiol.">
        <title>High frequency of phylogenetically diverse reductive dehalogenase-homologous genes in deep subseafloor sedimentary metagenomes.</title>
        <authorList>
            <person name="Kawai M."/>
            <person name="Futagami T."/>
            <person name="Toyoda A."/>
            <person name="Takaki Y."/>
            <person name="Nishi S."/>
            <person name="Hori S."/>
            <person name="Arai W."/>
            <person name="Tsubouchi T."/>
            <person name="Morono Y."/>
            <person name="Uchiyama I."/>
            <person name="Ito T."/>
            <person name="Fujiyama A."/>
            <person name="Inagaki F."/>
            <person name="Takami H."/>
        </authorList>
    </citation>
    <scope>NUCLEOTIDE SEQUENCE</scope>
    <source>
        <strain evidence="1">Expedition CK06-06</strain>
    </source>
</reference>
<comment type="caution">
    <text evidence="1">The sequence shown here is derived from an EMBL/GenBank/DDBJ whole genome shotgun (WGS) entry which is preliminary data.</text>
</comment>
<dbReference type="AlphaFoldDB" id="X1QM43"/>
<accession>X1QM43</accession>
<name>X1QM43_9ZZZZ</name>